<keyword evidence="1" id="KW-0472">Membrane</keyword>
<dbReference type="InterPro" id="IPR026870">
    <property type="entry name" value="Zinc_ribbon_dom"/>
</dbReference>
<dbReference type="EMBL" id="CP120687">
    <property type="protein sequence ID" value="WFB40260.1"/>
    <property type="molecule type" value="Genomic_DNA"/>
</dbReference>
<reference evidence="3 4" key="1">
    <citation type="submission" date="2023-03" db="EMBL/GenBank/DDBJ databases">
        <authorList>
            <person name="Ruckert-Reed C."/>
        </authorList>
    </citation>
    <scope>NUCLEOTIDE SEQUENCE [LARGE SCALE GENOMIC DNA]</scope>
    <source>
        <strain evidence="3 4">DSM 115425</strain>
    </source>
</reference>
<keyword evidence="1" id="KW-1133">Transmembrane helix</keyword>
<feature type="domain" description="Zinc-ribbon" evidence="2">
    <location>
        <begin position="9"/>
        <end position="31"/>
    </location>
</feature>
<evidence type="ECO:0000313" key="4">
    <source>
        <dbReference type="Proteomes" id="UP001220228"/>
    </source>
</evidence>
<proteinExistence type="predicted"/>
<dbReference type="GO" id="GO:0008237">
    <property type="term" value="F:metallopeptidase activity"/>
    <property type="evidence" value="ECO:0007669"/>
    <property type="project" value="UniProtKB-KW"/>
</dbReference>
<keyword evidence="1" id="KW-0812">Transmembrane</keyword>
<dbReference type="Proteomes" id="UP001220228">
    <property type="component" value="Chromosome"/>
</dbReference>
<keyword evidence="4" id="KW-1185">Reference proteome</keyword>
<dbReference type="RefSeq" id="WP_049172723.1">
    <property type="nucleotide sequence ID" value="NZ_CP120687.1"/>
</dbReference>
<keyword evidence="3" id="KW-0645">Protease</keyword>
<dbReference type="PANTHER" id="PTHR36844">
    <property type="entry name" value="PROTEASE PRSW"/>
    <property type="match status" value="1"/>
</dbReference>
<evidence type="ECO:0000256" key="1">
    <source>
        <dbReference type="SAM" id="Phobius"/>
    </source>
</evidence>
<dbReference type="Pfam" id="PF13367">
    <property type="entry name" value="PrsW-protease"/>
    <property type="match status" value="1"/>
</dbReference>
<evidence type="ECO:0000259" key="2">
    <source>
        <dbReference type="Pfam" id="PF13240"/>
    </source>
</evidence>
<keyword evidence="3" id="KW-0378">Hydrolase</keyword>
<feature type="transmembrane region" description="Helical" evidence="1">
    <location>
        <begin position="240"/>
        <end position="260"/>
    </location>
</feature>
<feature type="transmembrane region" description="Helical" evidence="1">
    <location>
        <begin position="344"/>
        <end position="366"/>
    </location>
</feature>
<dbReference type="Pfam" id="PF13240">
    <property type="entry name" value="Zn_Ribbon_1"/>
    <property type="match status" value="1"/>
</dbReference>
<gene>
    <name evidence="3" type="ORF">LHUE1_001041</name>
</gene>
<feature type="transmembrane region" description="Helical" evidence="1">
    <location>
        <begin position="187"/>
        <end position="206"/>
    </location>
</feature>
<feature type="transmembrane region" description="Helical" evidence="1">
    <location>
        <begin position="156"/>
        <end position="175"/>
    </location>
</feature>
<sequence length="390" mass="42262">MTETQSFIFCTHCGAKNDATSKFCIKCGQPLAVTADVSGSATVGDGVKQSLKNKSNGVIDSATSHLNEWTGGKGAVKVSLNQFFGQVFQRHTTEEAEEIFIVGTKKTTPSLAKVVSDQVQPWLFSRVLLFTLAAGLLLAVVNSLNGKMGDQVAMDVVLSVAVPASALVLFFEANVFKNISFYQVTKIAILGGALALIVVLVLDKLFPVASLDLFGVLVTGIVEETSKVLVASYFVRKLNISHVFNGLLLGAAVGTGFAAFENIQFMITDSNQLVSMEAALFRTATSISDHTEWCAIATAALVLAKGNQPLRSATFWDYKFLRFFGLVILIHMCWDWSAFDTISILRYIILAIITWVTVFVMIHAGLREVKKLQQSLDVNEASVTAPDEKS</sequence>
<keyword evidence="3" id="KW-0482">Metalloprotease</keyword>
<name>A0ABY8DTC6_9LACO</name>
<feature type="transmembrane region" description="Helical" evidence="1">
    <location>
        <begin position="320"/>
        <end position="338"/>
    </location>
</feature>
<dbReference type="InterPro" id="IPR026898">
    <property type="entry name" value="PrsW"/>
</dbReference>
<protein>
    <submittedName>
        <fullName evidence="3">PrsW family intramembrane metalloprotease</fullName>
    </submittedName>
</protein>
<feature type="transmembrane region" description="Helical" evidence="1">
    <location>
        <begin position="123"/>
        <end position="144"/>
    </location>
</feature>
<organism evidence="3 4">
    <name type="scientific">Lacticaseibacillus huelsenbergensis</name>
    <dbReference type="NCBI Taxonomy" id="3035291"/>
    <lineage>
        <taxon>Bacteria</taxon>
        <taxon>Bacillati</taxon>
        <taxon>Bacillota</taxon>
        <taxon>Bacilli</taxon>
        <taxon>Lactobacillales</taxon>
        <taxon>Lactobacillaceae</taxon>
        <taxon>Lacticaseibacillus</taxon>
    </lineage>
</organism>
<dbReference type="PANTHER" id="PTHR36844:SF1">
    <property type="entry name" value="PROTEASE PRSW"/>
    <property type="match status" value="1"/>
</dbReference>
<accession>A0ABY8DTC6</accession>
<evidence type="ECO:0000313" key="3">
    <source>
        <dbReference type="EMBL" id="WFB40260.1"/>
    </source>
</evidence>